<reference evidence="4" key="2">
    <citation type="submission" date="2016-10" db="EMBL/GenBank/DDBJ databases">
        <authorList>
            <person name="Wibberg D."/>
        </authorList>
    </citation>
    <scope>NUCLEOTIDE SEQUENCE [LARGE SCALE GENOMIC DNA]</scope>
</reference>
<dbReference type="EMBL" id="FNXB01000015">
    <property type="protein sequence ID" value="SEH91700.1"/>
    <property type="molecule type" value="Genomic_DNA"/>
</dbReference>
<dbReference type="Proteomes" id="UP000198939">
    <property type="component" value="Unassembled WGS sequence"/>
</dbReference>
<dbReference type="OrthoDB" id="8383979at2"/>
<accession>A0A1H8MJ58</accession>
<evidence type="ECO:0008006" key="6">
    <source>
        <dbReference type="Google" id="ProtNLM"/>
    </source>
</evidence>
<name>A0A1H8MJ58_9HYPH</name>
<gene>
    <name evidence="2" type="ORF">RTCCBAU85039_3042</name>
    <name evidence="3" type="ORF">SAMN05216228_1012203</name>
</gene>
<keyword evidence="1" id="KW-0732">Signal</keyword>
<dbReference type="Proteomes" id="UP000183063">
    <property type="component" value="Unassembled WGS sequence"/>
</dbReference>
<dbReference type="AlphaFoldDB" id="A0A1H8MJ58"/>
<dbReference type="EMBL" id="FOCV01000012">
    <property type="protein sequence ID" value="SEO17248.1"/>
    <property type="molecule type" value="Genomic_DNA"/>
</dbReference>
<evidence type="ECO:0000256" key="1">
    <source>
        <dbReference type="SAM" id="SignalP"/>
    </source>
</evidence>
<feature type="chain" id="PRO_5030029648" description="Rap1a immunity protein domain-containing protein" evidence="1">
    <location>
        <begin position="22"/>
        <end position="120"/>
    </location>
</feature>
<evidence type="ECO:0000313" key="4">
    <source>
        <dbReference type="Proteomes" id="UP000183063"/>
    </source>
</evidence>
<reference evidence="3 5" key="1">
    <citation type="submission" date="2016-10" db="EMBL/GenBank/DDBJ databases">
        <authorList>
            <person name="Varghese N."/>
            <person name="Submissions S."/>
        </authorList>
    </citation>
    <scope>NUCLEOTIDE SEQUENCE [LARGE SCALE GENOMIC DNA]</scope>
    <source>
        <strain evidence="3 5">CGMCC 1.7071</strain>
    </source>
</reference>
<evidence type="ECO:0000313" key="2">
    <source>
        <dbReference type="EMBL" id="SEH91700.1"/>
    </source>
</evidence>
<reference evidence="2" key="3">
    <citation type="submission" date="2016-10" db="EMBL/GenBank/DDBJ databases">
        <authorList>
            <person name="de Groot N.N."/>
        </authorList>
    </citation>
    <scope>NUCLEOTIDE SEQUENCE [LARGE SCALE GENOMIC DNA]</scope>
    <source>
        <strain evidence="2">CCBAU85039</strain>
    </source>
</reference>
<organism evidence="2 4">
    <name type="scientific">Rhizobium tibeticum</name>
    <dbReference type="NCBI Taxonomy" id="501024"/>
    <lineage>
        <taxon>Bacteria</taxon>
        <taxon>Pseudomonadati</taxon>
        <taxon>Pseudomonadota</taxon>
        <taxon>Alphaproteobacteria</taxon>
        <taxon>Hyphomicrobiales</taxon>
        <taxon>Rhizobiaceae</taxon>
        <taxon>Rhizobium/Agrobacterium group</taxon>
        <taxon>Rhizobium</taxon>
    </lineage>
</organism>
<evidence type="ECO:0000313" key="5">
    <source>
        <dbReference type="Proteomes" id="UP000198939"/>
    </source>
</evidence>
<dbReference type="RefSeq" id="WP_072376427.1">
    <property type="nucleotide sequence ID" value="NZ_FNXB01000015.1"/>
</dbReference>
<protein>
    <recommendedName>
        <fullName evidence="6">Rap1a immunity protein domain-containing protein</fullName>
    </recommendedName>
</protein>
<evidence type="ECO:0000313" key="3">
    <source>
        <dbReference type="EMBL" id="SEO17248.1"/>
    </source>
</evidence>
<keyword evidence="5" id="KW-1185">Reference proteome</keyword>
<sequence>MFSKFIGNLIAVTLCAAPMMAQDLKSRSTYDDTPIVCAAYFRMLVRAYEDDGDQLGAKQYMERFNRSYTQGQANITSVGGTEEEAHKVTQRFIDIISEMAEKRQEPALKSLVAMCNRQFP</sequence>
<proteinExistence type="predicted"/>
<feature type="signal peptide" evidence="1">
    <location>
        <begin position="1"/>
        <end position="21"/>
    </location>
</feature>